<feature type="transmembrane region" description="Helical" evidence="9">
    <location>
        <begin position="128"/>
        <end position="153"/>
    </location>
</feature>
<evidence type="ECO:0000313" key="11">
    <source>
        <dbReference type="EMBL" id="KAK8230439.1"/>
    </source>
</evidence>
<feature type="region of interest" description="Disordered" evidence="8">
    <location>
        <begin position="591"/>
        <end position="645"/>
    </location>
</feature>
<keyword evidence="5" id="KW-0406">Ion transport</keyword>
<feature type="transmembrane region" description="Helical" evidence="9">
    <location>
        <begin position="165"/>
        <end position="185"/>
    </location>
</feature>
<evidence type="ECO:0000256" key="8">
    <source>
        <dbReference type="SAM" id="MobiDB-lite"/>
    </source>
</evidence>
<feature type="compositionally biased region" description="Basic residues" evidence="8">
    <location>
        <begin position="594"/>
        <end position="605"/>
    </location>
</feature>
<evidence type="ECO:0000256" key="7">
    <source>
        <dbReference type="ARBA" id="ARBA00023303"/>
    </source>
</evidence>
<feature type="transmembrane region" description="Helical" evidence="9">
    <location>
        <begin position="388"/>
        <end position="408"/>
    </location>
</feature>
<keyword evidence="4 9" id="KW-1133">Transmembrane helix</keyword>
<evidence type="ECO:0000256" key="2">
    <source>
        <dbReference type="ARBA" id="ARBA00022448"/>
    </source>
</evidence>
<evidence type="ECO:0000256" key="1">
    <source>
        <dbReference type="ARBA" id="ARBA00004141"/>
    </source>
</evidence>
<feature type="transmembrane region" description="Helical" evidence="9">
    <location>
        <begin position="51"/>
        <end position="72"/>
    </location>
</feature>
<keyword evidence="6 9" id="KW-0472">Membrane</keyword>
<feature type="region of interest" description="Disordered" evidence="8">
    <location>
        <begin position="486"/>
        <end position="514"/>
    </location>
</feature>
<feature type="transmembrane region" description="Helical" evidence="9">
    <location>
        <begin position="358"/>
        <end position="382"/>
    </location>
</feature>
<evidence type="ECO:0000256" key="6">
    <source>
        <dbReference type="ARBA" id="ARBA00023136"/>
    </source>
</evidence>
<feature type="transmembrane region" description="Helical" evidence="9">
    <location>
        <begin position="264"/>
        <end position="287"/>
    </location>
</feature>
<feature type="transmembrane region" description="Helical" evidence="9">
    <location>
        <begin position="420"/>
        <end position="440"/>
    </location>
</feature>
<evidence type="ECO:0000313" key="12">
    <source>
        <dbReference type="Proteomes" id="UP001492380"/>
    </source>
</evidence>
<keyword evidence="3 9" id="KW-0812">Transmembrane</keyword>
<feature type="transmembrane region" description="Helical" evidence="9">
    <location>
        <begin position="92"/>
        <end position="116"/>
    </location>
</feature>
<evidence type="ECO:0000256" key="3">
    <source>
        <dbReference type="ARBA" id="ARBA00022692"/>
    </source>
</evidence>
<dbReference type="Proteomes" id="UP001492380">
    <property type="component" value="Unassembled WGS sequence"/>
</dbReference>
<dbReference type="InterPro" id="IPR013099">
    <property type="entry name" value="K_chnl_dom"/>
</dbReference>
<protein>
    <submittedName>
        <fullName evidence="11">Potassium channel-like protein</fullName>
    </submittedName>
</protein>
<organism evidence="11 12">
    <name type="scientific">Phyllosticta capitalensis</name>
    <dbReference type="NCBI Taxonomy" id="121624"/>
    <lineage>
        <taxon>Eukaryota</taxon>
        <taxon>Fungi</taxon>
        <taxon>Dikarya</taxon>
        <taxon>Ascomycota</taxon>
        <taxon>Pezizomycotina</taxon>
        <taxon>Dothideomycetes</taxon>
        <taxon>Dothideomycetes incertae sedis</taxon>
        <taxon>Botryosphaeriales</taxon>
        <taxon>Phyllostictaceae</taxon>
        <taxon>Phyllosticta</taxon>
    </lineage>
</organism>
<accession>A0ABR1YHU7</accession>
<dbReference type="Gene3D" id="1.10.287.70">
    <property type="match status" value="2"/>
</dbReference>
<evidence type="ECO:0000256" key="9">
    <source>
        <dbReference type="SAM" id="Phobius"/>
    </source>
</evidence>
<dbReference type="EMBL" id="JBBWRZ010000008">
    <property type="protein sequence ID" value="KAK8230439.1"/>
    <property type="molecule type" value="Genomic_DNA"/>
</dbReference>
<feature type="domain" description="Potassium channel" evidence="10">
    <location>
        <begin position="216"/>
        <end position="286"/>
    </location>
</feature>
<reference evidence="11 12" key="1">
    <citation type="submission" date="2024-04" db="EMBL/GenBank/DDBJ databases">
        <title>Phyllosticta paracitricarpa is synonymous to the EU quarantine fungus P. citricarpa based on phylogenomic analyses.</title>
        <authorList>
            <consortium name="Lawrence Berkeley National Laboratory"/>
            <person name="Van Ingen-Buijs V.A."/>
            <person name="Van Westerhoven A.C."/>
            <person name="Haridas S."/>
            <person name="Skiadas P."/>
            <person name="Martin F."/>
            <person name="Groenewald J.Z."/>
            <person name="Crous P.W."/>
            <person name="Seidl M.F."/>
        </authorList>
    </citation>
    <scope>NUCLEOTIDE SEQUENCE [LARGE SCALE GENOMIC DNA]</scope>
    <source>
        <strain evidence="11 12">CBS 123374</strain>
    </source>
</reference>
<evidence type="ECO:0000259" key="10">
    <source>
        <dbReference type="Pfam" id="PF07885"/>
    </source>
</evidence>
<keyword evidence="12" id="KW-1185">Reference proteome</keyword>
<keyword evidence="7" id="KW-0407">Ion channel</keyword>
<feature type="compositionally biased region" description="Gly residues" evidence="8">
    <location>
        <begin position="630"/>
        <end position="643"/>
    </location>
</feature>
<feature type="transmembrane region" description="Helical" evidence="9">
    <location>
        <begin position="206"/>
        <end position="225"/>
    </location>
</feature>
<feature type="region of interest" description="Disordered" evidence="8">
    <location>
        <begin position="683"/>
        <end position="707"/>
    </location>
</feature>
<comment type="caution">
    <text evidence="11">The sequence shown here is derived from an EMBL/GenBank/DDBJ whole genome shotgun (WGS) entry which is preliminary data.</text>
</comment>
<dbReference type="Pfam" id="PF07885">
    <property type="entry name" value="Ion_trans_2"/>
    <property type="match status" value="2"/>
</dbReference>
<dbReference type="PANTHER" id="PTHR11003">
    <property type="entry name" value="POTASSIUM CHANNEL, SUBFAMILY K"/>
    <property type="match status" value="1"/>
</dbReference>
<feature type="compositionally biased region" description="Basic and acidic residues" evidence="8">
    <location>
        <begin position="499"/>
        <end position="514"/>
    </location>
</feature>
<name>A0ABR1YHU7_9PEZI</name>
<comment type="subcellular location">
    <subcellularLocation>
        <location evidence="1">Membrane</location>
        <topology evidence="1">Multi-pass membrane protein</topology>
    </subcellularLocation>
</comment>
<dbReference type="PANTHER" id="PTHR11003:SF301">
    <property type="entry name" value="POTASSIUM CHANNEL PROTEIN"/>
    <property type="match status" value="1"/>
</dbReference>
<proteinExistence type="predicted"/>
<keyword evidence="2" id="KW-0813">Transport</keyword>
<gene>
    <name evidence="11" type="ORF">HDK90DRAFT_321813</name>
</gene>
<evidence type="ECO:0000256" key="4">
    <source>
        <dbReference type="ARBA" id="ARBA00022989"/>
    </source>
</evidence>
<dbReference type="InterPro" id="IPR003280">
    <property type="entry name" value="2pore_dom_K_chnl"/>
</dbReference>
<dbReference type="SUPFAM" id="SSF81324">
    <property type="entry name" value="Voltage-gated potassium channels"/>
    <property type="match status" value="2"/>
</dbReference>
<feature type="domain" description="Potassium channel" evidence="10">
    <location>
        <begin position="369"/>
        <end position="444"/>
    </location>
</feature>
<sequence length="707" mass="78865">MNDPGIDGPINDAADDLENNAYESIREQVAEEEHEFLDHTRWYLASTISPLIAGTFGPLANAFSICALVVKWRLYVPPGQDETTGVFLKDPAWLIAINTVSLVCALVANMSLLLNMARRLSFNIAQPITIVGFFVASTLLIALVCVASSSHFRLQPAASHALSQAYYYAIIAAALYAVITMLMVLTAYGAWKKRYAKFKLTVSQRTLMLQTISFAVYLLLGGLIFSKIEGWNFLDGVYWADYTCLTVGLGSDFPPKTHLGRSLLFPYAFGGIVILGLVIGSIRSLILERAKAKIDARMTEIGREKVLEKIDDHKRVVTLGLWQKIEFVHSGLSELERREQEFNMMRRIQSVMQKRRQYMTLLLSVLAACILWFGGATVFYATEGTPQGWTYFTALYFSYTSLLTIGYGDYFPNSNSGKPFFVVWSLLAVPTLTILISNMGDTVVKSFADFTIWLGSLSVLPDESGIRATVKSNLAKVRQSNLLKRDASLPNKNQSNTAEKPEDNDIPKDPKSHLDSVALNRLAKHIEDEELWEAEEAGERGDALDRDIHFYHFVLAREIRRLMRDAAAAPPVRYPYAEWAYYLRLLGQDEADPKRHRKPPVKPHRGGGGGGSLRHRNTTTASDHRPDLGVAGGAPQEGGGGGSSYSWSWLGTRSPLMGSKTEAQWILERMSATLEAELRKMRAKGYSRETRERPPVSMEDLLRGKRA</sequence>
<evidence type="ECO:0000256" key="5">
    <source>
        <dbReference type="ARBA" id="ARBA00023065"/>
    </source>
</evidence>